<sequence length="72" mass="8042">SCSCSSPLIKEPRGGKGAEKYRLFGPVPKFSFTARSITPWYQRQKGEHVVYRDVMPDLHSGSNQRSQSGLSL</sequence>
<evidence type="ECO:0000313" key="1">
    <source>
        <dbReference type="Ensembl" id="ENSONIP00000063326.1"/>
    </source>
</evidence>
<reference evidence="1" key="3">
    <citation type="submission" date="2025-09" db="UniProtKB">
        <authorList>
            <consortium name="Ensembl"/>
        </authorList>
    </citation>
    <scope>IDENTIFICATION</scope>
</reference>
<dbReference type="Ensembl" id="ENSONIT00000075871.1">
    <property type="protein sequence ID" value="ENSONIP00000063326.1"/>
    <property type="gene ID" value="ENSONIG00000041514.1"/>
</dbReference>
<name>A0A669DX28_ORENI</name>
<dbReference type="Proteomes" id="UP000005207">
    <property type="component" value="Linkage group LG18"/>
</dbReference>
<protein>
    <submittedName>
        <fullName evidence="1">Uncharacterized protein</fullName>
    </submittedName>
</protein>
<accession>A0A669DX28</accession>
<proteinExistence type="predicted"/>
<reference evidence="2" key="1">
    <citation type="submission" date="2012-01" db="EMBL/GenBank/DDBJ databases">
        <title>The Genome Sequence of Oreochromis niloticus (Nile Tilapia).</title>
        <authorList>
            <consortium name="Broad Institute Genome Assembly Team"/>
            <consortium name="Broad Institute Sequencing Platform"/>
            <person name="Di Palma F."/>
            <person name="Johnson J."/>
            <person name="Lander E.S."/>
            <person name="Lindblad-Toh K."/>
        </authorList>
    </citation>
    <scope>NUCLEOTIDE SEQUENCE [LARGE SCALE GENOMIC DNA]</scope>
</reference>
<organism evidence="1 2">
    <name type="scientific">Oreochromis niloticus</name>
    <name type="common">Nile tilapia</name>
    <name type="synonym">Tilapia nilotica</name>
    <dbReference type="NCBI Taxonomy" id="8128"/>
    <lineage>
        <taxon>Eukaryota</taxon>
        <taxon>Metazoa</taxon>
        <taxon>Chordata</taxon>
        <taxon>Craniata</taxon>
        <taxon>Vertebrata</taxon>
        <taxon>Euteleostomi</taxon>
        <taxon>Actinopterygii</taxon>
        <taxon>Neopterygii</taxon>
        <taxon>Teleostei</taxon>
        <taxon>Neoteleostei</taxon>
        <taxon>Acanthomorphata</taxon>
        <taxon>Ovalentaria</taxon>
        <taxon>Cichlomorphae</taxon>
        <taxon>Cichliformes</taxon>
        <taxon>Cichlidae</taxon>
        <taxon>African cichlids</taxon>
        <taxon>Pseudocrenilabrinae</taxon>
        <taxon>Oreochromini</taxon>
        <taxon>Oreochromis</taxon>
    </lineage>
</organism>
<dbReference type="AlphaFoldDB" id="A0A669DX28"/>
<keyword evidence="2" id="KW-1185">Reference proteome</keyword>
<evidence type="ECO:0000313" key="2">
    <source>
        <dbReference type="Proteomes" id="UP000005207"/>
    </source>
</evidence>
<dbReference type="InParanoid" id="A0A669DX28"/>
<reference evidence="1" key="2">
    <citation type="submission" date="2025-08" db="UniProtKB">
        <authorList>
            <consortium name="Ensembl"/>
        </authorList>
    </citation>
    <scope>IDENTIFICATION</scope>
</reference>